<dbReference type="SUPFAM" id="SSF51126">
    <property type="entry name" value="Pectin lyase-like"/>
    <property type="match status" value="1"/>
</dbReference>
<evidence type="ECO:0000313" key="1">
    <source>
        <dbReference type="EMBL" id="KRK95478.1"/>
    </source>
</evidence>
<dbReference type="InterPro" id="IPR011050">
    <property type="entry name" value="Pectin_lyase_fold/virulence"/>
</dbReference>
<keyword evidence="2" id="KW-1185">Reference proteome</keyword>
<evidence type="ECO:0000313" key="2">
    <source>
        <dbReference type="Proteomes" id="UP000051379"/>
    </source>
</evidence>
<dbReference type="EMBL" id="AZDO01000050">
    <property type="protein sequence ID" value="KRK95478.1"/>
    <property type="molecule type" value="Genomic_DNA"/>
</dbReference>
<reference evidence="1 2" key="1">
    <citation type="journal article" date="2015" name="Genome Announc.">
        <title>Expanding the biotechnology potential of lactobacilli through comparative genomics of 213 strains and associated genera.</title>
        <authorList>
            <person name="Sun Z."/>
            <person name="Harris H.M."/>
            <person name="McCann A."/>
            <person name="Guo C."/>
            <person name="Argimon S."/>
            <person name="Zhang W."/>
            <person name="Yang X."/>
            <person name="Jeffery I.B."/>
            <person name="Cooney J.C."/>
            <person name="Kagawa T.F."/>
            <person name="Liu W."/>
            <person name="Song Y."/>
            <person name="Salvetti E."/>
            <person name="Wrobel A."/>
            <person name="Rasinkangas P."/>
            <person name="Parkhill J."/>
            <person name="Rea M.C."/>
            <person name="O'Sullivan O."/>
            <person name="Ritari J."/>
            <person name="Douillard F.P."/>
            <person name="Paul Ross R."/>
            <person name="Yang R."/>
            <person name="Briner A.E."/>
            <person name="Felis G.E."/>
            <person name="de Vos W.M."/>
            <person name="Barrangou R."/>
            <person name="Klaenhammer T.R."/>
            <person name="Caufield P.W."/>
            <person name="Cui Y."/>
            <person name="Zhang H."/>
            <person name="O'Toole P.W."/>
        </authorList>
    </citation>
    <scope>NUCLEOTIDE SEQUENCE [LARGE SCALE GENOMIC DNA]</scope>
    <source>
        <strain evidence="1 2">JCM 17355</strain>
    </source>
</reference>
<protein>
    <submittedName>
        <fullName evidence="1">Uncharacterized protein</fullName>
    </submittedName>
</protein>
<comment type="caution">
    <text evidence="1">The sequence shown here is derived from an EMBL/GenBank/DDBJ whole genome shotgun (WGS) entry which is preliminary data.</text>
</comment>
<dbReference type="Proteomes" id="UP000051379">
    <property type="component" value="Unassembled WGS sequence"/>
</dbReference>
<name>A0ABR5P7W8_9LACO</name>
<gene>
    <name evidence="1" type="ORF">FC88_GL002279</name>
</gene>
<proteinExistence type="predicted"/>
<accession>A0ABR5P7W8</accession>
<organism evidence="1 2">
    <name type="scientific">Companilactobacillus futsaii JCM 17355</name>
    <dbReference type="NCBI Taxonomy" id="1423818"/>
    <lineage>
        <taxon>Bacteria</taxon>
        <taxon>Bacillati</taxon>
        <taxon>Bacillota</taxon>
        <taxon>Bacilli</taxon>
        <taxon>Lactobacillales</taxon>
        <taxon>Lactobacillaceae</taxon>
        <taxon>Companilactobacillus</taxon>
    </lineage>
</organism>
<sequence>MIKQININSNKWLHAMSELMFFNLLILRSFFKLPYYATSPHIMELQNKWRLAYMTTFYIKNTNEKDLDLVTALNLAKPFDTIKLAEGDYFSDNKPYYFNLKKSVNIIGDSYNNRAIKLHAYFLIGDNVQIILKNMTISSGQSPLNTVAIYDNAHFYAENVRFLHPLNNKWNTIFCKNASFALYNSVVSTADIETAGLYLENCPNLLVNDTINTLYLKNSNCKQKDCLINHSIGVDFQSSLTFIRMTVNANDKCPDSDFYALNNSIVEGRYLAFTTDSPIVDVFSSSFASRNFYSDVNKIQWNIDDESTVRVDGYPPYNNRSFD</sequence>